<keyword evidence="1 2" id="KW-0238">DNA-binding</keyword>
<dbReference type="Proteomes" id="UP000502136">
    <property type="component" value="Chromosome"/>
</dbReference>
<feature type="domain" description="HTH tetR-type" evidence="4">
    <location>
        <begin position="12"/>
        <end position="72"/>
    </location>
</feature>
<keyword evidence="6" id="KW-1185">Reference proteome</keyword>
<organism evidence="5 6">
    <name type="scientific">Paenibacillus albicereus</name>
    <dbReference type="NCBI Taxonomy" id="2726185"/>
    <lineage>
        <taxon>Bacteria</taxon>
        <taxon>Bacillati</taxon>
        <taxon>Bacillota</taxon>
        <taxon>Bacilli</taxon>
        <taxon>Bacillales</taxon>
        <taxon>Paenibacillaceae</taxon>
        <taxon>Paenibacillus</taxon>
    </lineage>
</organism>
<sequence length="205" mass="23113">MRPHSLRDMKKEATAHALATAAFELALEKGLDGFVVEDVVQRAGYSRRTFANYFSCKEEAVAMIAMTFDGSVHEDGELNFDLSERLSPVDVLHRWLQARFTTDLLRKIRELFSLSRRHPTLEPFILSVLKRLEAGAEEELRRFSRDGQDLVYSHLLIGAVFGAVLPILDGTLQVRLPGDPEERAPGAIPFEQHLAATFAYLRNGF</sequence>
<name>A0A6H2GYW4_9BACL</name>
<dbReference type="GO" id="GO:0003677">
    <property type="term" value="F:DNA binding"/>
    <property type="evidence" value="ECO:0007669"/>
    <property type="project" value="UniProtKB-UniRule"/>
</dbReference>
<gene>
    <name evidence="5" type="ORF">HGI30_14325</name>
</gene>
<keyword evidence="3" id="KW-1133">Transmembrane helix</keyword>
<dbReference type="InterPro" id="IPR001647">
    <property type="entry name" value="HTH_TetR"/>
</dbReference>
<keyword evidence="3" id="KW-0812">Transmembrane</keyword>
<dbReference type="Gene3D" id="1.10.357.10">
    <property type="entry name" value="Tetracycline Repressor, domain 2"/>
    <property type="match status" value="1"/>
</dbReference>
<evidence type="ECO:0000256" key="1">
    <source>
        <dbReference type="ARBA" id="ARBA00023125"/>
    </source>
</evidence>
<evidence type="ECO:0000256" key="2">
    <source>
        <dbReference type="PROSITE-ProRule" id="PRU00335"/>
    </source>
</evidence>
<feature type="transmembrane region" description="Helical" evidence="3">
    <location>
        <begin position="150"/>
        <end position="168"/>
    </location>
</feature>
<evidence type="ECO:0000259" key="4">
    <source>
        <dbReference type="PROSITE" id="PS50977"/>
    </source>
</evidence>
<proteinExistence type="predicted"/>
<dbReference type="EMBL" id="CP051428">
    <property type="protein sequence ID" value="QJC52624.1"/>
    <property type="molecule type" value="Genomic_DNA"/>
</dbReference>
<dbReference type="KEGG" id="palr:HGI30_14325"/>
<evidence type="ECO:0000256" key="3">
    <source>
        <dbReference type="SAM" id="Phobius"/>
    </source>
</evidence>
<dbReference type="InterPro" id="IPR009057">
    <property type="entry name" value="Homeodomain-like_sf"/>
</dbReference>
<dbReference type="Pfam" id="PF00440">
    <property type="entry name" value="TetR_N"/>
    <property type="match status" value="1"/>
</dbReference>
<dbReference type="AlphaFoldDB" id="A0A6H2GYW4"/>
<evidence type="ECO:0000313" key="6">
    <source>
        <dbReference type="Proteomes" id="UP000502136"/>
    </source>
</evidence>
<dbReference type="SUPFAM" id="SSF46689">
    <property type="entry name" value="Homeodomain-like"/>
    <property type="match status" value="1"/>
</dbReference>
<protein>
    <submittedName>
        <fullName evidence="5">TetR/AcrR family transcriptional regulator</fullName>
    </submittedName>
</protein>
<keyword evidence="3" id="KW-0472">Membrane</keyword>
<feature type="DNA-binding region" description="H-T-H motif" evidence="2">
    <location>
        <begin position="35"/>
        <end position="54"/>
    </location>
</feature>
<evidence type="ECO:0000313" key="5">
    <source>
        <dbReference type="EMBL" id="QJC52624.1"/>
    </source>
</evidence>
<dbReference type="PROSITE" id="PS50977">
    <property type="entry name" value="HTH_TETR_2"/>
    <property type="match status" value="1"/>
</dbReference>
<dbReference type="RefSeq" id="WP_168908177.1">
    <property type="nucleotide sequence ID" value="NZ_CP051428.1"/>
</dbReference>
<reference evidence="5 6" key="1">
    <citation type="submission" date="2020-04" db="EMBL/GenBank/DDBJ databases">
        <title>Novel Paenibacillus strain UniB2 isolated from commercial digestive syrup.</title>
        <authorList>
            <person name="Thorat V."/>
            <person name="Kirdat K."/>
            <person name="Tiwarekar B."/>
            <person name="Yadav A."/>
        </authorList>
    </citation>
    <scope>NUCLEOTIDE SEQUENCE [LARGE SCALE GENOMIC DNA]</scope>
    <source>
        <strain evidence="5 6">UniB2</strain>
    </source>
</reference>
<accession>A0A6H2GYW4</accession>